<reference evidence="2 3" key="1">
    <citation type="journal article" date="2020" name="IScience">
        <title>Genome Sequencing of the Endangered Kingdonia uniflora (Circaeasteraceae, Ranunculales) Reveals Potential Mechanisms of Evolutionary Specialization.</title>
        <authorList>
            <person name="Sun Y."/>
            <person name="Deng T."/>
            <person name="Zhang A."/>
            <person name="Moore M.J."/>
            <person name="Landis J.B."/>
            <person name="Lin N."/>
            <person name="Zhang H."/>
            <person name="Zhang X."/>
            <person name="Huang J."/>
            <person name="Zhang X."/>
            <person name="Sun H."/>
            <person name="Wang H."/>
        </authorList>
    </citation>
    <scope>NUCLEOTIDE SEQUENCE [LARGE SCALE GENOMIC DNA]</scope>
    <source>
        <strain evidence="2">TB1705</strain>
        <tissue evidence="2">Leaf</tissue>
    </source>
</reference>
<feature type="non-terminal residue" evidence="2">
    <location>
        <position position="86"/>
    </location>
</feature>
<dbReference type="AlphaFoldDB" id="A0A7J7KYJ5"/>
<name>A0A7J7KYJ5_9MAGN</name>
<keyword evidence="3" id="KW-1185">Reference proteome</keyword>
<gene>
    <name evidence="2" type="ORF">GIB67_027293</name>
</gene>
<keyword evidence="1" id="KW-1133">Transmembrane helix</keyword>
<sequence>AIGFRALIVVDVVVFLVLFVIDLEFRKLIHRAHFCWGVVWAVSPKFSFRVLFCQWQVILGFSCCCGGLWGAELEAHSPVFTVGLAA</sequence>
<dbReference type="EMBL" id="JACGCM010002788">
    <property type="protein sequence ID" value="KAF6135419.1"/>
    <property type="molecule type" value="Genomic_DNA"/>
</dbReference>
<proteinExistence type="predicted"/>
<comment type="caution">
    <text evidence="2">The sequence shown here is derived from an EMBL/GenBank/DDBJ whole genome shotgun (WGS) entry which is preliminary data.</text>
</comment>
<dbReference type="Proteomes" id="UP000541444">
    <property type="component" value="Unassembled WGS sequence"/>
</dbReference>
<evidence type="ECO:0000313" key="3">
    <source>
        <dbReference type="Proteomes" id="UP000541444"/>
    </source>
</evidence>
<organism evidence="2 3">
    <name type="scientific">Kingdonia uniflora</name>
    <dbReference type="NCBI Taxonomy" id="39325"/>
    <lineage>
        <taxon>Eukaryota</taxon>
        <taxon>Viridiplantae</taxon>
        <taxon>Streptophyta</taxon>
        <taxon>Embryophyta</taxon>
        <taxon>Tracheophyta</taxon>
        <taxon>Spermatophyta</taxon>
        <taxon>Magnoliopsida</taxon>
        <taxon>Ranunculales</taxon>
        <taxon>Circaeasteraceae</taxon>
        <taxon>Kingdonia</taxon>
    </lineage>
</organism>
<accession>A0A7J7KYJ5</accession>
<keyword evidence="1" id="KW-0812">Transmembrane</keyword>
<evidence type="ECO:0000256" key="1">
    <source>
        <dbReference type="SAM" id="Phobius"/>
    </source>
</evidence>
<evidence type="ECO:0000313" key="2">
    <source>
        <dbReference type="EMBL" id="KAF6135419.1"/>
    </source>
</evidence>
<keyword evidence="1" id="KW-0472">Membrane</keyword>
<protein>
    <submittedName>
        <fullName evidence="2">Uncharacterized protein</fullName>
    </submittedName>
</protein>
<feature type="transmembrane region" description="Helical" evidence="1">
    <location>
        <begin position="6"/>
        <end position="25"/>
    </location>
</feature>